<dbReference type="OrthoDB" id="10338335at2759"/>
<dbReference type="PANTHER" id="PTHR33069">
    <property type="entry name" value="CHROMOSOME 7, WHOLE GENOME SHOTGUN SEQUENCE-RELATED"/>
    <property type="match status" value="1"/>
</dbReference>
<keyword evidence="2" id="KW-1185">Reference proteome</keyword>
<gene>
    <name evidence="1" type="ORF">PSTG_08948</name>
</gene>
<dbReference type="AlphaFoldDB" id="A0A0L0VFD7"/>
<dbReference type="PANTHER" id="PTHR33069:SF3">
    <property type="entry name" value="DYNEIN HEAVY CHAIN TAIL DOMAIN-CONTAINING PROTEIN"/>
    <property type="match status" value="1"/>
</dbReference>
<dbReference type="Proteomes" id="UP000054564">
    <property type="component" value="Unassembled WGS sequence"/>
</dbReference>
<organism evidence="1 2">
    <name type="scientific">Puccinia striiformis f. sp. tritici PST-78</name>
    <dbReference type="NCBI Taxonomy" id="1165861"/>
    <lineage>
        <taxon>Eukaryota</taxon>
        <taxon>Fungi</taxon>
        <taxon>Dikarya</taxon>
        <taxon>Basidiomycota</taxon>
        <taxon>Pucciniomycotina</taxon>
        <taxon>Pucciniomycetes</taxon>
        <taxon>Pucciniales</taxon>
        <taxon>Pucciniaceae</taxon>
        <taxon>Puccinia</taxon>
    </lineage>
</organism>
<name>A0A0L0VFD7_9BASI</name>
<sequence length="403" mass="46200">MADSETDSSTPTTSVLRLLLELEEKFEQTDIREASEVKEELTQDDLKEKGALLVRLESSLLPSIRDQLSCYFTSLDVNEDSREPNPNFKLTCEILSSLEKTWDETRECIESAALDVVPIGTHDHHLKKLKDFRCARLVCGILSLMFDLRLLFSMSISFFRAWQDLSQDSESTKCQYEMSAWNKHVRWSGTRCNKSIGETLKLFQGSDFDIIQDEWQRKEASLNFTIEVLTSLTTIVPRRNTSALRRNVIKLAHLTMPLIKLARMFSNDFSRRTRKKLPFTLETQLNSETLTQLHESAEWVTVSFEVLARELVDDFNNDSPTNDGTLIPHQVQRISQALDSTLVILAMYLIPLPGPTTHLPPGNHYKARFAALQERWHCAINNFLTALPDLEGQHQHHQPAPEE</sequence>
<comment type="caution">
    <text evidence="1">The sequence shown here is derived from an EMBL/GenBank/DDBJ whole genome shotgun (WGS) entry which is preliminary data.</text>
</comment>
<evidence type="ECO:0000313" key="1">
    <source>
        <dbReference type="EMBL" id="KNE97729.1"/>
    </source>
</evidence>
<reference evidence="2" key="1">
    <citation type="submission" date="2014-03" db="EMBL/GenBank/DDBJ databases">
        <title>The Genome Sequence of Puccinia striiformis f. sp. tritici PST-78.</title>
        <authorList>
            <consortium name="The Broad Institute Genome Sequencing Platform"/>
            <person name="Cuomo C."/>
            <person name="Hulbert S."/>
            <person name="Chen X."/>
            <person name="Walker B."/>
            <person name="Young S.K."/>
            <person name="Zeng Q."/>
            <person name="Gargeya S."/>
            <person name="Fitzgerald M."/>
            <person name="Haas B."/>
            <person name="Abouelleil A."/>
            <person name="Alvarado L."/>
            <person name="Arachchi H.M."/>
            <person name="Berlin A.M."/>
            <person name="Chapman S.B."/>
            <person name="Goldberg J."/>
            <person name="Griggs A."/>
            <person name="Gujja S."/>
            <person name="Hansen M."/>
            <person name="Howarth C."/>
            <person name="Imamovic A."/>
            <person name="Larimer J."/>
            <person name="McCowan C."/>
            <person name="Montmayeur A."/>
            <person name="Murphy C."/>
            <person name="Neiman D."/>
            <person name="Pearson M."/>
            <person name="Priest M."/>
            <person name="Roberts A."/>
            <person name="Saif S."/>
            <person name="Shea T."/>
            <person name="Sisk P."/>
            <person name="Sykes S."/>
            <person name="Wortman J."/>
            <person name="Nusbaum C."/>
            <person name="Birren B."/>
        </authorList>
    </citation>
    <scope>NUCLEOTIDE SEQUENCE [LARGE SCALE GENOMIC DNA]</scope>
    <source>
        <strain evidence="2">race PST-78</strain>
    </source>
</reference>
<accession>A0A0L0VFD7</accession>
<evidence type="ECO:0000313" key="2">
    <source>
        <dbReference type="Proteomes" id="UP000054564"/>
    </source>
</evidence>
<proteinExistence type="predicted"/>
<protein>
    <submittedName>
        <fullName evidence="1">Uncharacterized protein</fullName>
    </submittedName>
</protein>
<dbReference type="EMBL" id="AJIL01000064">
    <property type="protein sequence ID" value="KNE97729.1"/>
    <property type="molecule type" value="Genomic_DNA"/>
</dbReference>